<protein>
    <submittedName>
        <fullName evidence="1">Uncharacterized protein</fullName>
    </submittedName>
</protein>
<accession>A0A834ZCM4</accession>
<keyword evidence="2" id="KW-1185">Reference proteome</keyword>
<gene>
    <name evidence="1" type="ORF">HHK36_011371</name>
</gene>
<organism evidence="1 2">
    <name type="scientific">Tetracentron sinense</name>
    <name type="common">Spur-leaf</name>
    <dbReference type="NCBI Taxonomy" id="13715"/>
    <lineage>
        <taxon>Eukaryota</taxon>
        <taxon>Viridiplantae</taxon>
        <taxon>Streptophyta</taxon>
        <taxon>Embryophyta</taxon>
        <taxon>Tracheophyta</taxon>
        <taxon>Spermatophyta</taxon>
        <taxon>Magnoliopsida</taxon>
        <taxon>Trochodendrales</taxon>
        <taxon>Trochodendraceae</taxon>
        <taxon>Tetracentron</taxon>
    </lineage>
</organism>
<name>A0A834ZCM4_TETSI</name>
<dbReference type="AlphaFoldDB" id="A0A834ZCM4"/>
<proteinExistence type="predicted"/>
<dbReference type="EMBL" id="JABCRI010000007">
    <property type="protein sequence ID" value="KAF8403270.1"/>
    <property type="molecule type" value="Genomic_DNA"/>
</dbReference>
<evidence type="ECO:0000313" key="1">
    <source>
        <dbReference type="EMBL" id="KAF8403270.1"/>
    </source>
</evidence>
<comment type="caution">
    <text evidence="1">The sequence shown here is derived from an EMBL/GenBank/DDBJ whole genome shotgun (WGS) entry which is preliminary data.</text>
</comment>
<evidence type="ECO:0000313" key="2">
    <source>
        <dbReference type="Proteomes" id="UP000655225"/>
    </source>
</evidence>
<dbReference type="OrthoDB" id="1938940at2759"/>
<dbReference type="Proteomes" id="UP000655225">
    <property type="component" value="Unassembled WGS sequence"/>
</dbReference>
<sequence>MASPVEDCAQGKESKGLIEDIDEDELFEIDLELLNNVPPPTYWENYPTPTGNSFLAMVNKIPQPTYWESFPTATGNALLANCLLPIADVSSAVPMILNSWEILPAAKLLGLSSDGGLGIQHKGMIA</sequence>
<reference evidence="1 2" key="1">
    <citation type="submission" date="2020-04" db="EMBL/GenBank/DDBJ databases">
        <title>Plant Genome Project.</title>
        <authorList>
            <person name="Zhang R.-G."/>
        </authorList>
    </citation>
    <scope>NUCLEOTIDE SEQUENCE [LARGE SCALE GENOMIC DNA]</scope>
    <source>
        <strain evidence="1">YNK0</strain>
        <tissue evidence="1">Leaf</tissue>
    </source>
</reference>